<dbReference type="InterPro" id="IPR036259">
    <property type="entry name" value="MFS_trans_sf"/>
</dbReference>
<dbReference type="InterPro" id="IPR020846">
    <property type="entry name" value="MFS_dom"/>
</dbReference>
<feature type="transmembrane region" description="Helical" evidence="5">
    <location>
        <begin position="328"/>
        <end position="346"/>
    </location>
</feature>
<dbReference type="RefSeq" id="WP_101614630.1">
    <property type="nucleotide sequence ID" value="NZ_NMWU01000002.1"/>
</dbReference>
<reference evidence="7 8" key="1">
    <citation type="submission" date="2017-07" db="EMBL/GenBank/DDBJ databases">
        <title>Bifidobacterium novel species.</title>
        <authorList>
            <person name="Lugli G.A."/>
            <person name="Milani C."/>
            <person name="Duranti S."/>
            <person name="Mangifesta M."/>
        </authorList>
    </citation>
    <scope>NUCLEOTIDE SEQUENCE [LARGE SCALE GENOMIC DNA]</scope>
    <source>
        <strain evidence="8">Uis1B</strain>
    </source>
</reference>
<proteinExistence type="predicted"/>
<dbReference type="GO" id="GO:0022857">
    <property type="term" value="F:transmembrane transporter activity"/>
    <property type="evidence" value="ECO:0007669"/>
    <property type="project" value="InterPro"/>
</dbReference>
<dbReference type="Proteomes" id="UP000235050">
    <property type="component" value="Unassembled WGS sequence"/>
</dbReference>
<evidence type="ECO:0000256" key="2">
    <source>
        <dbReference type="ARBA" id="ARBA00022692"/>
    </source>
</evidence>
<feature type="transmembrane region" description="Helical" evidence="5">
    <location>
        <begin position="352"/>
        <end position="374"/>
    </location>
</feature>
<dbReference type="OrthoDB" id="9180256at2"/>
<protein>
    <submittedName>
        <fullName evidence="7">MFS transporter</fullName>
    </submittedName>
</protein>
<dbReference type="PROSITE" id="PS50850">
    <property type="entry name" value="MFS"/>
    <property type="match status" value="1"/>
</dbReference>
<evidence type="ECO:0000256" key="5">
    <source>
        <dbReference type="SAM" id="Phobius"/>
    </source>
</evidence>
<gene>
    <name evidence="7" type="ORF">Uis1B_0161</name>
</gene>
<dbReference type="SUPFAM" id="SSF103473">
    <property type="entry name" value="MFS general substrate transporter"/>
    <property type="match status" value="1"/>
</dbReference>
<feature type="transmembrane region" description="Helical" evidence="5">
    <location>
        <begin position="94"/>
        <end position="112"/>
    </location>
</feature>
<dbReference type="EMBL" id="NMWU01000002">
    <property type="protein sequence ID" value="PLS32068.1"/>
    <property type="molecule type" value="Genomic_DNA"/>
</dbReference>
<dbReference type="Pfam" id="PF07690">
    <property type="entry name" value="MFS_1"/>
    <property type="match status" value="1"/>
</dbReference>
<comment type="caution">
    <text evidence="7">The sequence shown here is derived from an EMBL/GenBank/DDBJ whole genome shotgun (WGS) entry which is preliminary data.</text>
</comment>
<feature type="transmembrane region" description="Helical" evidence="5">
    <location>
        <begin position="61"/>
        <end position="82"/>
    </location>
</feature>
<evidence type="ECO:0000313" key="7">
    <source>
        <dbReference type="EMBL" id="PLS32068.1"/>
    </source>
</evidence>
<sequence>MKFKANGGKARHHASPYAALFRIPGTKAFSASAALARLPISMMGLGIVLALNHIYDNWTTAGAMSAAYVLSAAVVTPVYARLFDRFGQRKVGRVALALQVVCMFSFALGAYLRIALPALFVLAMLTGVTQFAFGALVRTRWAWVLRGQKDDAMLNAAYAFESAIDETVFVIGPILAAFLATSVHPVSQLVFPAFCSLIGGTAFFMQKQTQPSVITVESPGSRSDRSSSSVVDAVGNVREGASSRRINALFRVRTRSALAYRGVALLFLIFIAFNMSFACFDVSVTAITKSMGLEKIVGVQLALFAVGSLFGALIFGSVRLRGSHWSHLSVLLSVLTMWYVGFRLAADNLVVLGVLEVCAGFVVAPIFATGNLLVKDIVPESSLTEGLSWLNTGSSLGVSLGSTVTGVVLDAFGTHAGMLLPFLTTACAVPLAFAGWTSARRRARRSR</sequence>
<dbReference type="AlphaFoldDB" id="A0A2N5JCZ7"/>
<feature type="transmembrane region" description="Helical" evidence="5">
    <location>
        <begin position="158"/>
        <end position="180"/>
    </location>
</feature>
<evidence type="ECO:0000256" key="1">
    <source>
        <dbReference type="ARBA" id="ARBA00004651"/>
    </source>
</evidence>
<evidence type="ECO:0000259" key="6">
    <source>
        <dbReference type="PROSITE" id="PS50850"/>
    </source>
</evidence>
<comment type="subcellular location">
    <subcellularLocation>
        <location evidence="1">Cell membrane</location>
        <topology evidence="1">Multi-pass membrane protein</topology>
    </subcellularLocation>
</comment>
<accession>A0A2N5JCZ7</accession>
<feature type="transmembrane region" description="Helical" evidence="5">
    <location>
        <begin position="186"/>
        <end position="205"/>
    </location>
</feature>
<dbReference type="PANTHER" id="PTHR23542">
    <property type="match status" value="1"/>
</dbReference>
<keyword evidence="4 5" id="KW-0472">Membrane</keyword>
<feature type="transmembrane region" description="Helical" evidence="5">
    <location>
        <begin position="34"/>
        <end position="55"/>
    </location>
</feature>
<keyword evidence="8" id="KW-1185">Reference proteome</keyword>
<feature type="transmembrane region" description="Helical" evidence="5">
    <location>
        <begin position="118"/>
        <end position="137"/>
    </location>
</feature>
<evidence type="ECO:0000256" key="3">
    <source>
        <dbReference type="ARBA" id="ARBA00022989"/>
    </source>
</evidence>
<name>A0A2N5JCZ7_9BIFI</name>
<keyword evidence="2 5" id="KW-0812">Transmembrane</keyword>
<keyword evidence="3 5" id="KW-1133">Transmembrane helix</keyword>
<feature type="transmembrane region" description="Helical" evidence="5">
    <location>
        <begin position="258"/>
        <end position="277"/>
    </location>
</feature>
<feature type="domain" description="Major facilitator superfamily (MFS) profile" evidence="6">
    <location>
        <begin position="262"/>
        <end position="447"/>
    </location>
</feature>
<feature type="transmembrane region" description="Helical" evidence="5">
    <location>
        <begin position="415"/>
        <end position="437"/>
    </location>
</feature>
<dbReference type="GO" id="GO:0005886">
    <property type="term" value="C:plasma membrane"/>
    <property type="evidence" value="ECO:0007669"/>
    <property type="project" value="UniProtKB-SubCell"/>
</dbReference>
<feature type="transmembrane region" description="Helical" evidence="5">
    <location>
        <begin position="386"/>
        <end position="409"/>
    </location>
</feature>
<dbReference type="PANTHER" id="PTHR23542:SF1">
    <property type="entry name" value="MAJOR FACILITATOR SUPERFAMILY (MFS) PROFILE DOMAIN-CONTAINING PROTEIN"/>
    <property type="match status" value="1"/>
</dbReference>
<feature type="transmembrane region" description="Helical" evidence="5">
    <location>
        <begin position="297"/>
        <end position="316"/>
    </location>
</feature>
<organism evidence="7 8">
    <name type="scientific">Bifidobacterium margollesii</name>
    <dbReference type="NCBI Taxonomy" id="2020964"/>
    <lineage>
        <taxon>Bacteria</taxon>
        <taxon>Bacillati</taxon>
        <taxon>Actinomycetota</taxon>
        <taxon>Actinomycetes</taxon>
        <taxon>Bifidobacteriales</taxon>
        <taxon>Bifidobacteriaceae</taxon>
        <taxon>Bifidobacterium</taxon>
    </lineage>
</organism>
<evidence type="ECO:0000256" key="4">
    <source>
        <dbReference type="ARBA" id="ARBA00023136"/>
    </source>
</evidence>
<dbReference type="InterPro" id="IPR011701">
    <property type="entry name" value="MFS"/>
</dbReference>
<evidence type="ECO:0000313" key="8">
    <source>
        <dbReference type="Proteomes" id="UP000235050"/>
    </source>
</evidence>
<dbReference type="Gene3D" id="1.20.1250.20">
    <property type="entry name" value="MFS general substrate transporter like domains"/>
    <property type="match status" value="2"/>
</dbReference>